<dbReference type="PANTHER" id="PTHR30486:SF6">
    <property type="entry name" value="TYPE IV PILUS RETRACTATION ATPASE PILT"/>
    <property type="match status" value="1"/>
</dbReference>
<keyword evidence="4" id="KW-1185">Reference proteome</keyword>
<dbReference type="Gene3D" id="3.40.50.300">
    <property type="entry name" value="P-loop containing nucleotide triphosphate hydrolases"/>
    <property type="match status" value="1"/>
</dbReference>
<dbReference type="InterPro" id="IPR001482">
    <property type="entry name" value="T2SS/T4SS_dom"/>
</dbReference>
<reference evidence="3 4" key="1">
    <citation type="submission" date="2023-04" db="EMBL/GenBank/DDBJ databases">
        <title>Fusibacter bizertensis strain WBS, isolated from littoral bottom sediments of the Arctic seas - biochemical and genomic analysis.</title>
        <authorList>
            <person name="Brioukhanov A.L."/>
        </authorList>
    </citation>
    <scope>NUCLEOTIDE SEQUENCE [LARGE SCALE GENOMIC DNA]</scope>
    <source>
        <strain evidence="3 4">WBS</strain>
    </source>
</reference>
<protein>
    <submittedName>
        <fullName evidence="3">ATPase, T2SS/T4P/T4SS family</fullName>
    </submittedName>
</protein>
<dbReference type="Gene3D" id="3.30.450.380">
    <property type="match status" value="1"/>
</dbReference>
<comment type="similarity">
    <text evidence="1">Belongs to the GSP E family.</text>
</comment>
<dbReference type="SUPFAM" id="SSF52540">
    <property type="entry name" value="P-loop containing nucleoside triphosphate hydrolases"/>
    <property type="match status" value="1"/>
</dbReference>
<dbReference type="RefSeq" id="WP_281095092.1">
    <property type="nucleotide sequence ID" value="NZ_JARYZI010000010.1"/>
</dbReference>
<dbReference type="InterPro" id="IPR027417">
    <property type="entry name" value="P-loop_NTPase"/>
</dbReference>
<organism evidence="3 4">
    <name type="scientific">Fusibacter bizertensis</name>
    <dbReference type="NCBI Taxonomy" id="1488331"/>
    <lineage>
        <taxon>Bacteria</taxon>
        <taxon>Bacillati</taxon>
        <taxon>Bacillota</taxon>
        <taxon>Clostridia</taxon>
        <taxon>Eubacteriales</taxon>
        <taxon>Eubacteriales Family XII. Incertae Sedis</taxon>
        <taxon>Fusibacter</taxon>
    </lineage>
</organism>
<dbReference type="InterPro" id="IPR050921">
    <property type="entry name" value="T4SS_GSP_E_ATPase"/>
</dbReference>
<sequence length="391" mass="44525">MGVIESLIVPYEGQNKHLLTSSYNVLNHMIDDLLLDYAALISDVEEGKIDANLLKVEIEKRVGIQKGIFDPEELKQLIFDTIYGYGILQHLIIDETISDIDITRHDFVMVKRNGVMEKTTIQFETEETFERFCKLIVIRHGGLINEVDNHCRVSDKSNYLRINVCIPPRNVYGPSLNIRKHKAFAYSYDELLMMGMLTPQALDVIKEINATRGNLIICGKSAAGKTTLLRTIIENGDELERVLICESDTEIYPQKKNTIVQYIKKRELGGKIMTLSDLIKEGLTMSLDTYCIGEIVGNEAWDFVRAGYTDHRILGTLHASGTEDALDRLMMLVESETRISNLKLTKMISKAVHYVVYMRAFKVVEIMKLIGCDIANENYHYASLYNIKDEV</sequence>
<comment type="caution">
    <text evidence="3">The sequence shown here is derived from an EMBL/GenBank/DDBJ whole genome shotgun (WGS) entry which is preliminary data.</text>
</comment>
<dbReference type="Pfam" id="PF00437">
    <property type="entry name" value="T2SSE"/>
    <property type="match status" value="1"/>
</dbReference>
<accession>A0ABT6NFP7</accession>
<evidence type="ECO:0000313" key="4">
    <source>
        <dbReference type="Proteomes" id="UP001158045"/>
    </source>
</evidence>
<dbReference type="PANTHER" id="PTHR30486">
    <property type="entry name" value="TWITCHING MOTILITY PROTEIN PILT"/>
    <property type="match status" value="1"/>
</dbReference>
<evidence type="ECO:0000256" key="1">
    <source>
        <dbReference type="ARBA" id="ARBA00006611"/>
    </source>
</evidence>
<feature type="domain" description="Bacterial type II secretion system protein E" evidence="2">
    <location>
        <begin position="153"/>
        <end position="350"/>
    </location>
</feature>
<dbReference type="Proteomes" id="UP001158045">
    <property type="component" value="Unassembled WGS sequence"/>
</dbReference>
<evidence type="ECO:0000259" key="2">
    <source>
        <dbReference type="Pfam" id="PF00437"/>
    </source>
</evidence>
<evidence type="ECO:0000313" key="3">
    <source>
        <dbReference type="EMBL" id="MDH8679197.1"/>
    </source>
</evidence>
<dbReference type="EMBL" id="JARYZI010000010">
    <property type="protein sequence ID" value="MDH8679197.1"/>
    <property type="molecule type" value="Genomic_DNA"/>
</dbReference>
<gene>
    <name evidence="3" type="ORF">QE109_13655</name>
</gene>
<proteinExistence type="inferred from homology"/>
<name>A0ABT6NFP7_9FIRM</name>